<proteinExistence type="predicted"/>
<evidence type="ECO:0000313" key="3">
    <source>
        <dbReference type="Proteomes" id="UP000503447"/>
    </source>
</evidence>
<dbReference type="EMBL" id="CP053452">
    <property type="protein sequence ID" value="QJW95011.1"/>
    <property type="molecule type" value="Genomic_DNA"/>
</dbReference>
<name>A0A6M5YP57_9BACT</name>
<evidence type="ECO:0000256" key="1">
    <source>
        <dbReference type="SAM" id="MobiDB-lite"/>
    </source>
</evidence>
<protein>
    <submittedName>
        <fullName evidence="2">Uncharacterized protein</fullName>
    </submittedName>
</protein>
<gene>
    <name evidence="2" type="ORF">FTUN_2537</name>
</gene>
<keyword evidence="3" id="KW-1185">Reference proteome</keyword>
<accession>A0A6M5YP57</accession>
<sequence length="83" mass="9705">MNSRYARERRRKSLLPPSNGCRGRTPRPRDTGYSITEGTDGRNRPTSPSVPGRSPQMPSVRHWHRRGACGLRRVCWWRHLERP</sequence>
<feature type="region of interest" description="Disordered" evidence="1">
    <location>
        <begin position="1"/>
        <end position="62"/>
    </location>
</feature>
<dbReference type="AlphaFoldDB" id="A0A6M5YP57"/>
<evidence type="ECO:0000313" key="2">
    <source>
        <dbReference type="EMBL" id="QJW95011.1"/>
    </source>
</evidence>
<dbReference type="Proteomes" id="UP000503447">
    <property type="component" value="Chromosome"/>
</dbReference>
<dbReference type="KEGG" id="ftj:FTUN_2537"/>
<reference evidence="3" key="1">
    <citation type="submission" date="2020-05" db="EMBL/GenBank/DDBJ databases">
        <title>Frigoriglobus tundricola gen. nov., sp. nov., a psychrotolerant cellulolytic planctomycete of the family Gemmataceae with two divergent copies of 16S rRNA gene.</title>
        <authorList>
            <person name="Kulichevskaya I.S."/>
            <person name="Ivanova A.A."/>
            <person name="Naumoff D.G."/>
            <person name="Beletsky A.V."/>
            <person name="Rijpstra W.I.C."/>
            <person name="Sinninghe Damste J.S."/>
            <person name="Mardanov A.V."/>
            <person name="Ravin N.V."/>
            <person name="Dedysh S.N."/>
        </authorList>
    </citation>
    <scope>NUCLEOTIDE SEQUENCE [LARGE SCALE GENOMIC DNA]</scope>
    <source>
        <strain evidence="3">PL17</strain>
    </source>
</reference>
<organism evidence="2 3">
    <name type="scientific">Frigoriglobus tundricola</name>
    <dbReference type="NCBI Taxonomy" id="2774151"/>
    <lineage>
        <taxon>Bacteria</taxon>
        <taxon>Pseudomonadati</taxon>
        <taxon>Planctomycetota</taxon>
        <taxon>Planctomycetia</taxon>
        <taxon>Gemmatales</taxon>
        <taxon>Gemmataceae</taxon>
        <taxon>Frigoriglobus</taxon>
    </lineage>
</organism>